<dbReference type="AlphaFoldDB" id="A0AAE1EKB9"/>
<dbReference type="Proteomes" id="UP001286313">
    <property type="component" value="Unassembled WGS sequence"/>
</dbReference>
<organism evidence="2 3">
    <name type="scientific">Petrolisthes cinctipes</name>
    <name type="common">Flat porcelain crab</name>
    <dbReference type="NCBI Taxonomy" id="88211"/>
    <lineage>
        <taxon>Eukaryota</taxon>
        <taxon>Metazoa</taxon>
        <taxon>Ecdysozoa</taxon>
        <taxon>Arthropoda</taxon>
        <taxon>Crustacea</taxon>
        <taxon>Multicrustacea</taxon>
        <taxon>Malacostraca</taxon>
        <taxon>Eumalacostraca</taxon>
        <taxon>Eucarida</taxon>
        <taxon>Decapoda</taxon>
        <taxon>Pleocyemata</taxon>
        <taxon>Anomura</taxon>
        <taxon>Galatheoidea</taxon>
        <taxon>Porcellanidae</taxon>
        <taxon>Petrolisthes</taxon>
    </lineage>
</organism>
<evidence type="ECO:0000313" key="3">
    <source>
        <dbReference type="Proteomes" id="UP001286313"/>
    </source>
</evidence>
<protein>
    <submittedName>
        <fullName evidence="2">Uncharacterized protein</fullName>
    </submittedName>
</protein>
<feature type="transmembrane region" description="Helical" evidence="1">
    <location>
        <begin position="6"/>
        <end position="28"/>
    </location>
</feature>
<comment type="caution">
    <text evidence="2">The sequence shown here is derived from an EMBL/GenBank/DDBJ whole genome shotgun (WGS) entry which is preliminary data.</text>
</comment>
<reference evidence="2" key="1">
    <citation type="submission" date="2023-10" db="EMBL/GenBank/DDBJ databases">
        <title>Genome assemblies of two species of porcelain crab, Petrolisthes cinctipes and Petrolisthes manimaculis (Anomura: Porcellanidae).</title>
        <authorList>
            <person name="Angst P."/>
        </authorList>
    </citation>
    <scope>NUCLEOTIDE SEQUENCE</scope>
    <source>
        <strain evidence="2">PB745_01</strain>
        <tissue evidence="2">Gill</tissue>
    </source>
</reference>
<proteinExistence type="predicted"/>
<keyword evidence="3" id="KW-1185">Reference proteome</keyword>
<keyword evidence="1" id="KW-0472">Membrane</keyword>
<accession>A0AAE1EKB9</accession>
<dbReference type="EMBL" id="JAWQEG010006219">
    <property type="protein sequence ID" value="KAK3855432.1"/>
    <property type="molecule type" value="Genomic_DNA"/>
</dbReference>
<sequence length="97" mass="10466">MQSGEVGVSFFFSSSFNPIISSSLFFLIHLDTSSVSSSTSSSSSSFSVSISFFSSPSSCAQLAYSSGYDDPSIMQVEEEAGRVSFRVAADNYHQMKR</sequence>
<keyword evidence="1" id="KW-1133">Transmembrane helix</keyword>
<keyword evidence="1" id="KW-0812">Transmembrane</keyword>
<gene>
    <name evidence="2" type="ORF">Pcinc_038164</name>
</gene>
<evidence type="ECO:0000256" key="1">
    <source>
        <dbReference type="SAM" id="Phobius"/>
    </source>
</evidence>
<evidence type="ECO:0000313" key="2">
    <source>
        <dbReference type="EMBL" id="KAK3855432.1"/>
    </source>
</evidence>
<name>A0AAE1EKB9_PETCI</name>